<evidence type="ECO:0000256" key="2">
    <source>
        <dbReference type="ARBA" id="ARBA00023002"/>
    </source>
</evidence>
<dbReference type="EMBL" id="JBHSGR010000009">
    <property type="protein sequence ID" value="MFC4693787.1"/>
    <property type="molecule type" value="Genomic_DNA"/>
</dbReference>
<accession>A0ABV9LK78</accession>
<dbReference type="PANTHER" id="PTHR44196">
    <property type="entry name" value="DEHYDROGENASE/REDUCTASE SDR FAMILY MEMBER 7B"/>
    <property type="match status" value="1"/>
</dbReference>
<dbReference type="PRINTS" id="PR00081">
    <property type="entry name" value="GDHRDH"/>
</dbReference>
<proteinExistence type="inferred from homology"/>
<dbReference type="PANTHER" id="PTHR44196:SF1">
    <property type="entry name" value="DEHYDROGENASE_REDUCTASE SDR FAMILY MEMBER 7B"/>
    <property type="match status" value="1"/>
</dbReference>
<reference evidence="4" key="1">
    <citation type="journal article" date="2019" name="Int. J. Syst. Evol. Microbiol.">
        <title>The Global Catalogue of Microorganisms (GCM) 10K type strain sequencing project: providing services to taxonomists for standard genome sequencing and annotation.</title>
        <authorList>
            <consortium name="The Broad Institute Genomics Platform"/>
            <consortium name="The Broad Institute Genome Sequencing Center for Infectious Disease"/>
            <person name="Wu L."/>
            <person name="Ma J."/>
        </authorList>
    </citation>
    <scope>NUCLEOTIDE SEQUENCE [LARGE SCALE GENOMIC DNA]</scope>
    <source>
        <strain evidence="4">CCUG 62763</strain>
    </source>
</reference>
<comment type="caution">
    <text evidence="3">The sequence shown here is derived from an EMBL/GenBank/DDBJ whole genome shotgun (WGS) entry which is preliminary data.</text>
</comment>
<dbReference type="InterPro" id="IPR036291">
    <property type="entry name" value="NAD(P)-bd_dom_sf"/>
</dbReference>
<protein>
    <submittedName>
        <fullName evidence="3">SDR family NAD(P)-dependent oxidoreductase</fullName>
    </submittedName>
</protein>
<sequence length="230" mass="24280">MSDLAGRVAVVTGASSGIGAAIARALAKRGVEVHAVGRRAEGLDGLGSGVRPRILDLTDDAAIDTLAEEVMRLDVLVHCAGAISHGPIADAPVENLDRQYRANLRAPYTLTQALLPALCSGKGDVVFVNSSIYGNARAGVGQFAATQYGLAAIADALRDEVNGLGVRVLSVFPGRTATPRQARLHEAEGRPYRPERLLQPEDVAAAVLGALELPRTAEVTDVRIRPFFKW</sequence>
<dbReference type="Proteomes" id="UP001596025">
    <property type="component" value="Unassembled WGS sequence"/>
</dbReference>
<name>A0ABV9LK78_9ACTN</name>
<keyword evidence="2" id="KW-0560">Oxidoreductase</keyword>
<dbReference type="Pfam" id="PF00106">
    <property type="entry name" value="adh_short"/>
    <property type="match status" value="1"/>
</dbReference>
<dbReference type="Gene3D" id="3.40.50.720">
    <property type="entry name" value="NAD(P)-binding Rossmann-like Domain"/>
    <property type="match status" value="1"/>
</dbReference>
<evidence type="ECO:0000313" key="3">
    <source>
        <dbReference type="EMBL" id="MFC4693787.1"/>
    </source>
</evidence>
<evidence type="ECO:0000256" key="1">
    <source>
        <dbReference type="ARBA" id="ARBA00006484"/>
    </source>
</evidence>
<gene>
    <name evidence="3" type="ORF">ACFO3M_10365</name>
</gene>
<organism evidence="3 4">
    <name type="scientific">Geodermatophilus arenarius</name>
    <dbReference type="NCBI Taxonomy" id="1137990"/>
    <lineage>
        <taxon>Bacteria</taxon>
        <taxon>Bacillati</taxon>
        <taxon>Actinomycetota</taxon>
        <taxon>Actinomycetes</taxon>
        <taxon>Geodermatophilales</taxon>
        <taxon>Geodermatophilaceae</taxon>
        <taxon>Geodermatophilus</taxon>
    </lineage>
</organism>
<evidence type="ECO:0000313" key="4">
    <source>
        <dbReference type="Proteomes" id="UP001596025"/>
    </source>
</evidence>
<dbReference type="InterPro" id="IPR002347">
    <property type="entry name" value="SDR_fam"/>
</dbReference>
<keyword evidence="4" id="KW-1185">Reference proteome</keyword>
<comment type="similarity">
    <text evidence="1">Belongs to the short-chain dehydrogenases/reductases (SDR) family.</text>
</comment>
<dbReference type="SUPFAM" id="SSF51735">
    <property type="entry name" value="NAD(P)-binding Rossmann-fold domains"/>
    <property type="match status" value="1"/>
</dbReference>